<gene>
    <name evidence="1" type="ORF">PFISCL1PPCAC_10133</name>
</gene>
<feature type="non-terminal residue" evidence="1">
    <location>
        <position position="1"/>
    </location>
</feature>
<keyword evidence="2" id="KW-1185">Reference proteome</keyword>
<name>A0AAV5VHG5_9BILA</name>
<comment type="caution">
    <text evidence="1">The sequence shown here is derived from an EMBL/GenBank/DDBJ whole genome shotgun (WGS) entry which is preliminary data.</text>
</comment>
<proteinExistence type="predicted"/>
<evidence type="ECO:0000313" key="2">
    <source>
        <dbReference type="Proteomes" id="UP001432322"/>
    </source>
</evidence>
<dbReference type="AlphaFoldDB" id="A0AAV5VHG5"/>
<evidence type="ECO:0000313" key="1">
    <source>
        <dbReference type="EMBL" id="GMT18836.1"/>
    </source>
</evidence>
<protein>
    <submittedName>
        <fullName evidence="1">Uncharacterized protein</fullName>
    </submittedName>
</protein>
<dbReference type="EMBL" id="BTSY01000003">
    <property type="protein sequence ID" value="GMT18836.1"/>
    <property type="molecule type" value="Genomic_DNA"/>
</dbReference>
<reference evidence="1" key="1">
    <citation type="submission" date="2023-10" db="EMBL/GenBank/DDBJ databases">
        <title>Genome assembly of Pristionchus species.</title>
        <authorList>
            <person name="Yoshida K."/>
            <person name="Sommer R.J."/>
        </authorList>
    </citation>
    <scope>NUCLEOTIDE SEQUENCE</scope>
    <source>
        <strain evidence="1">RS5133</strain>
    </source>
</reference>
<sequence length="188" mass="21504">FLIVLCMRVDQLFAFFLPPLPDFNIARTFPFIPPMTRTTITMFQIGFKRRCEISPAFRTIYVDDDIVSNITDAIREWRFDLLSEFTEDLLATQTYHSGFDIVESAIPPDSFIDALMALTTEQRAHITELALRNDSQTLTRIIDGIIVSLPDEVQPQSVRFTHLLSDLLCYSAVQDQRRSLIAQILGSL</sequence>
<accession>A0AAV5VHG5</accession>
<dbReference type="Proteomes" id="UP001432322">
    <property type="component" value="Unassembled WGS sequence"/>
</dbReference>
<organism evidence="1 2">
    <name type="scientific">Pristionchus fissidentatus</name>
    <dbReference type="NCBI Taxonomy" id="1538716"/>
    <lineage>
        <taxon>Eukaryota</taxon>
        <taxon>Metazoa</taxon>
        <taxon>Ecdysozoa</taxon>
        <taxon>Nematoda</taxon>
        <taxon>Chromadorea</taxon>
        <taxon>Rhabditida</taxon>
        <taxon>Rhabditina</taxon>
        <taxon>Diplogasteromorpha</taxon>
        <taxon>Diplogasteroidea</taxon>
        <taxon>Neodiplogasteridae</taxon>
        <taxon>Pristionchus</taxon>
    </lineage>
</organism>